<evidence type="ECO:0000313" key="17">
    <source>
        <dbReference type="EMBL" id="CAG1839070.1"/>
    </source>
</evidence>
<evidence type="ECO:0000256" key="1">
    <source>
        <dbReference type="ARBA" id="ARBA00001958"/>
    </source>
</evidence>
<evidence type="ECO:0000259" key="15">
    <source>
        <dbReference type="Pfam" id="PF00224"/>
    </source>
</evidence>
<dbReference type="PANTHER" id="PTHR11817">
    <property type="entry name" value="PYRUVATE KINASE"/>
    <property type="match status" value="1"/>
</dbReference>
<dbReference type="EnsemblPlants" id="Ma05_t20410.1">
    <property type="protein sequence ID" value="Ma05_p20410.1"/>
    <property type="gene ID" value="Ma05_g20410"/>
</dbReference>
<evidence type="ECO:0000256" key="14">
    <source>
        <dbReference type="RuleBase" id="RU000504"/>
    </source>
</evidence>
<dbReference type="InParanoid" id="A0A804J6L0"/>
<dbReference type="GO" id="GO:0004743">
    <property type="term" value="F:pyruvate kinase activity"/>
    <property type="evidence" value="ECO:0007669"/>
    <property type="project" value="UniProtKB-EC"/>
</dbReference>
<dbReference type="GO" id="GO:0030955">
    <property type="term" value="F:potassium ion binding"/>
    <property type="evidence" value="ECO:0007669"/>
    <property type="project" value="InterPro"/>
</dbReference>
<keyword evidence="5 14" id="KW-0808">Transferase</keyword>
<sequence length="217" mass="23973">MGKLVIVATNMLESMISHPTPTRAEVSDIAIAVREGADAIMLSGETAHGNYPLRAVKVMHTVALKTKLAISSTVEPPIPAPAVQQRASLGEFSQSHISAMFALHATIMANTLGTPIIVFTQTGSMATLLSHYRPSSTLFAFTNEEFVKQRLSLYHGVLPIYMHFSVDAEETFSRAIKFLLSHGHLNVGEYVTLIQSRIHSIWRQEFTHHIQIRNVRG</sequence>
<dbReference type="InterPro" id="IPR040442">
    <property type="entry name" value="Pyrv_kinase-like_dom_sf"/>
</dbReference>
<feature type="domain" description="Pyruvate kinase C-terminal" evidence="16">
    <location>
        <begin position="107"/>
        <end position="195"/>
    </location>
</feature>
<evidence type="ECO:0000313" key="19">
    <source>
        <dbReference type="Proteomes" id="UP000012960"/>
    </source>
</evidence>
<evidence type="ECO:0000256" key="13">
    <source>
        <dbReference type="ARBA" id="ARBA00048152"/>
    </source>
</evidence>
<dbReference type="GO" id="GO:0005524">
    <property type="term" value="F:ATP binding"/>
    <property type="evidence" value="ECO:0007669"/>
    <property type="project" value="UniProtKB-KW"/>
</dbReference>
<dbReference type="InterPro" id="IPR001697">
    <property type="entry name" value="Pyr_Knase"/>
</dbReference>
<dbReference type="EMBL" id="HG996470">
    <property type="protein sequence ID" value="CAG1839070.1"/>
    <property type="molecule type" value="Genomic_DNA"/>
</dbReference>
<organism evidence="18 19">
    <name type="scientific">Musa acuminata subsp. malaccensis</name>
    <name type="common">Wild banana</name>
    <name type="synonym">Musa malaccensis</name>
    <dbReference type="NCBI Taxonomy" id="214687"/>
    <lineage>
        <taxon>Eukaryota</taxon>
        <taxon>Viridiplantae</taxon>
        <taxon>Streptophyta</taxon>
        <taxon>Embryophyta</taxon>
        <taxon>Tracheophyta</taxon>
        <taxon>Spermatophyta</taxon>
        <taxon>Magnoliopsida</taxon>
        <taxon>Liliopsida</taxon>
        <taxon>Zingiberales</taxon>
        <taxon>Musaceae</taxon>
        <taxon>Musa</taxon>
    </lineage>
</organism>
<dbReference type="SUPFAM" id="SSF51621">
    <property type="entry name" value="Phosphoenolpyruvate/pyruvate domain"/>
    <property type="match status" value="1"/>
</dbReference>
<feature type="domain" description="Pyruvate kinase barrel" evidence="15">
    <location>
        <begin position="2"/>
        <end position="56"/>
    </location>
</feature>
<dbReference type="UniPathway" id="UPA00109">
    <property type="reaction ID" value="UER00188"/>
</dbReference>
<reference evidence="17" key="1">
    <citation type="submission" date="2021-03" db="EMBL/GenBank/DDBJ databases">
        <authorList>
            <consortium name="Genoscope - CEA"/>
            <person name="William W."/>
        </authorList>
    </citation>
    <scope>NUCLEOTIDE SEQUENCE</scope>
    <source>
        <strain evidence="17">Doubled-haploid Pahang</strain>
    </source>
</reference>
<dbReference type="Pfam" id="PF02887">
    <property type="entry name" value="PK_C"/>
    <property type="match status" value="1"/>
</dbReference>
<evidence type="ECO:0000256" key="3">
    <source>
        <dbReference type="ARBA" id="ARBA00008663"/>
    </source>
</evidence>
<accession>A0A804J6L0</accession>
<evidence type="ECO:0000256" key="7">
    <source>
        <dbReference type="ARBA" id="ARBA00022741"/>
    </source>
</evidence>
<keyword evidence="6" id="KW-0479">Metal-binding</keyword>
<dbReference type="Gene3D" id="3.20.20.60">
    <property type="entry name" value="Phosphoenolpyruvate-binding domains"/>
    <property type="match status" value="1"/>
</dbReference>
<evidence type="ECO:0000256" key="9">
    <source>
        <dbReference type="ARBA" id="ARBA00022840"/>
    </source>
</evidence>
<dbReference type="Gramene" id="Ma05_t20410.1">
    <property type="protein sequence ID" value="Ma05_p20410.1"/>
    <property type="gene ID" value="Ma05_g20410"/>
</dbReference>
<comment type="pathway">
    <text evidence="2 14">Carbohydrate degradation; glycolysis; pyruvate from D-glyceraldehyde 3-phosphate: step 5/5.</text>
</comment>
<dbReference type="EC" id="2.7.1.40" evidence="4 14"/>
<dbReference type="InterPro" id="IPR036918">
    <property type="entry name" value="Pyrv_Knase_C_sf"/>
</dbReference>
<dbReference type="SUPFAM" id="SSF52935">
    <property type="entry name" value="PK C-terminal domain-like"/>
    <property type="match status" value="1"/>
</dbReference>
<evidence type="ECO:0000256" key="12">
    <source>
        <dbReference type="ARBA" id="ARBA00023317"/>
    </source>
</evidence>
<dbReference type="OMA" id="MAIFYTK"/>
<dbReference type="InterPro" id="IPR015813">
    <property type="entry name" value="Pyrv/PenolPyrv_kinase-like_dom"/>
</dbReference>
<evidence type="ECO:0000256" key="4">
    <source>
        <dbReference type="ARBA" id="ARBA00012142"/>
    </source>
</evidence>
<dbReference type="Gene3D" id="3.40.1380.20">
    <property type="entry name" value="Pyruvate kinase, C-terminal domain"/>
    <property type="match status" value="1"/>
</dbReference>
<keyword evidence="7" id="KW-0547">Nucleotide-binding</keyword>
<evidence type="ECO:0000256" key="6">
    <source>
        <dbReference type="ARBA" id="ARBA00022723"/>
    </source>
</evidence>
<reference evidence="18" key="2">
    <citation type="submission" date="2021-05" db="UniProtKB">
        <authorList>
            <consortium name="EnsemblPlants"/>
        </authorList>
    </citation>
    <scope>IDENTIFICATION</scope>
    <source>
        <strain evidence="18">subsp. malaccensis</strain>
    </source>
</reference>
<evidence type="ECO:0000256" key="5">
    <source>
        <dbReference type="ARBA" id="ARBA00022679"/>
    </source>
</evidence>
<dbReference type="PRINTS" id="PR01050">
    <property type="entry name" value="PYRUVTKNASE"/>
</dbReference>
<dbReference type="InterPro" id="IPR015793">
    <property type="entry name" value="Pyrv_Knase_brl"/>
</dbReference>
<evidence type="ECO:0000256" key="8">
    <source>
        <dbReference type="ARBA" id="ARBA00022777"/>
    </source>
</evidence>
<evidence type="ECO:0000256" key="11">
    <source>
        <dbReference type="ARBA" id="ARBA00023152"/>
    </source>
</evidence>
<evidence type="ECO:0000259" key="16">
    <source>
        <dbReference type="Pfam" id="PF02887"/>
    </source>
</evidence>
<keyword evidence="19" id="KW-1185">Reference proteome</keyword>
<evidence type="ECO:0000313" key="18">
    <source>
        <dbReference type="EnsemblPlants" id="Ma05_p20410.1"/>
    </source>
</evidence>
<protein>
    <recommendedName>
        <fullName evidence="4 14">Pyruvate kinase</fullName>
        <ecNumber evidence="4 14">2.7.1.40</ecNumber>
    </recommendedName>
</protein>
<comment type="catalytic activity">
    <reaction evidence="13 14">
        <text>pyruvate + ATP = phosphoenolpyruvate + ADP + H(+)</text>
        <dbReference type="Rhea" id="RHEA:18157"/>
        <dbReference type="ChEBI" id="CHEBI:15361"/>
        <dbReference type="ChEBI" id="CHEBI:15378"/>
        <dbReference type="ChEBI" id="CHEBI:30616"/>
        <dbReference type="ChEBI" id="CHEBI:58702"/>
        <dbReference type="ChEBI" id="CHEBI:456216"/>
        <dbReference type="EC" id="2.7.1.40"/>
    </reaction>
</comment>
<dbReference type="InterPro" id="IPR015795">
    <property type="entry name" value="Pyrv_Knase_C"/>
</dbReference>
<proteinExistence type="inferred from homology"/>
<keyword evidence="8 14" id="KW-0418">Kinase</keyword>
<keyword evidence="12" id="KW-0670">Pyruvate</keyword>
<keyword evidence="10 14" id="KW-0460">Magnesium</keyword>
<comment type="similarity">
    <text evidence="3 14">Belongs to the pyruvate kinase family.</text>
</comment>
<gene>
    <name evidence="17" type="ORF">GSMUA_272470.1</name>
</gene>
<evidence type="ECO:0000256" key="2">
    <source>
        <dbReference type="ARBA" id="ARBA00004997"/>
    </source>
</evidence>
<dbReference type="AlphaFoldDB" id="A0A804J6L0"/>
<name>A0A804J6L0_MUSAM</name>
<dbReference type="GO" id="GO:0000287">
    <property type="term" value="F:magnesium ion binding"/>
    <property type="evidence" value="ECO:0007669"/>
    <property type="project" value="InterPro"/>
</dbReference>
<dbReference type="Pfam" id="PF00224">
    <property type="entry name" value="PK"/>
    <property type="match status" value="1"/>
</dbReference>
<evidence type="ECO:0000256" key="10">
    <source>
        <dbReference type="ARBA" id="ARBA00022842"/>
    </source>
</evidence>
<dbReference type="Proteomes" id="UP000012960">
    <property type="component" value="Unplaced"/>
</dbReference>
<keyword evidence="11 14" id="KW-0324">Glycolysis</keyword>
<keyword evidence="9" id="KW-0067">ATP-binding</keyword>
<dbReference type="GO" id="GO:0016301">
    <property type="term" value="F:kinase activity"/>
    <property type="evidence" value="ECO:0007669"/>
    <property type="project" value="UniProtKB-KW"/>
</dbReference>
<comment type="cofactor">
    <cofactor evidence="1">
        <name>K(+)</name>
        <dbReference type="ChEBI" id="CHEBI:29103"/>
    </cofactor>
</comment>